<keyword evidence="2" id="KW-0433">Leucine-rich repeat</keyword>
<protein>
    <recommendedName>
        <fullName evidence="11">Leucine-rich repeat-containing N-terminal plant-type domain-containing protein</fullName>
    </recommendedName>
</protein>
<accession>A0AAQ3NTG2</accession>
<dbReference type="GO" id="GO:0016020">
    <property type="term" value="C:membrane"/>
    <property type="evidence" value="ECO:0007669"/>
    <property type="project" value="UniProtKB-SubCell"/>
</dbReference>
<keyword evidence="3" id="KW-0812">Transmembrane</keyword>
<organism evidence="12 13">
    <name type="scientific">Vigna mungo</name>
    <name type="common">Black gram</name>
    <name type="synonym">Phaseolus mungo</name>
    <dbReference type="NCBI Taxonomy" id="3915"/>
    <lineage>
        <taxon>Eukaryota</taxon>
        <taxon>Viridiplantae</taxon>
        <taxon>Streptophyta</taxon>
        <taxon>Embryophyta</taxon>
        <taxon>Tracheophyta</taxon>
        <taxon>Spermatophyta</taxon>
        <taxon>Magnoliopsida</taxon>
        <taxon>eudicotyledons</taxon>
        <taxon>Gunneridae</taxon>
        <taxon>Pentapetalae</taxon>
        <taxon>rosids</taxon>
        <taxon>fabids</taxon>
        <taxon>Fabales</taxon>
        <taxon>Fabaceae</taxon>
        <taxon>Papilionoideae</taxon>
        <taxon>50 kb inversion clade</taxon>
        <taxon>NPAAA clade</taxon>
        <taxon>indigoferoid/millettioid clade</taxon>
        <taxon>Phaseoleae</taxon>
        <taxon>Vigna</taxon>
    </lineage>
</organism>
<dbReference type="InterPro" id="IPR046956">
    <property type="entry name" value="RLP23-like"/>
</dbReference>
<evidence type="ECO:0000256" key="4">
    <source>
        <dbReference type="ARBA" id="ARBA00022729"/>
    </source>
</evidence>
<dbReference type="PANTHER" id="PTHR48063">
    <property type="entry name" value="LRR RECEPTOR-LIKE KINASE"/>
    <property type="match status" value="1"/>
</dbReference>
<feature type="non-terminal residue" evidence="12">
    <location>
        <position position="158"/>
    </location>
</feature>
<keyword evidence="7" id="KW-0472">Membrane</keyword>
<keyword evidence="6" id="KW-1133">Transmembrane helix</keyword>
<feature type="signal peptide" evidence="10">
    <location>
        <begin position="1"/>
        <end position="21"/>
    </location>
</feature>
<evidence type="ECO:0000313" key="12">
    <source>
        <dbReference type="EMBL" id="WVZ15025.1"/>
    </source>
</evidence>
<proteinExistence type="predicted"/>
<sequence>MNSFLLIIVFLHLCWISLSLSAETVCIGSEREILVKLKHHLKDPSNRLSSWNATINSNCCQWAGVVCHTITSHVAELHLTTLRPLYDDSLGYPLDKYVYDNAFREYNRRAFSGEINPCLVDLKHLNYLDLSGNLFYDVPIPSFIATMTSLTHLNLSHA</sequence>
<evidence type="ECO:0000256" key="3">
    <source>
        <dbReference type="ARBA" id="ARBA00022692"/>
    </source>
</evidence>
<dbReference type="Proteomes" id="UP001374535">
    <property type="component" value="Chromosome 4"/>
</dbReference>
<evidence type="ECO:0000256" key="6">
    <source>
        <dbReference type="ARBA" id="ARBA00022989"/>
    </source>
</evidence>
<keyword evidence="4 10" id="KW-0732">Signal</keyword>
<evidence type="ECO:0000256" key="2">
    <source>
        <dbReference type="ARBA" id="ARBA00022614"/>
    </source>
</evidence>
<dbReference type="EMBL" id="CP144697">
    <property type="protein sequence ID" value="WVZ15025.1"/>
    <property type="molecule type" value="Genomic_DNA"/>
</dbReference>
<keyword evidence="5" id="KW-0677">Repeat</keyword>
<gene>
    <name evidence="12" type="ORF">V8G54_012591</name>
</gene>
<comment type="subcellular location">
    <subcellularLocation>
        <location evidence="1">Membrane</location>
        <topology evidence="1">Single-pass type I membrane protein</topology>
    </subcellularLocation>
</comment>
<name>A0AAQ3NTG2_VIGMU</name>
<evidence type="ECO:0000256" key="8">
    <source>
        <dbReference type="ARBA" id="ARBA00023170"/>
    </source>
</evidence>
<keyword evidence="9" id="KW-0325">Glycoprotein</keyword>
<evidence type="ECO:0000256" key="10">
    <source>
        <dbReference type="SAM" id="SignalP"/>
    </source>
</evidence>
<dbReference type="InterPro" id="IPR013210">
    <property type="entry name" value="LRR_N_plant-typ"/>
</dbReference>
<reference evidence="12 13" key="1">
    <citation type="journal article" date="2023" name="Life. Sci Alliance">
        <title>Evolutionary insights into 3D genome organization and epigenetic landscape of Vigna mungo.</title>
        <authorList>
            <person name="Junaid A."/>
            <person name="Singh B."/>
            <person name="Bhatia S."/>
        </authorList>
    </citation>
    <scope>NUCLEOTIDE SEQUENCE [LARGE SCALE GENOMIC DNA]</scope>
    <source>
        <strain evidence="12">Urdbean</strain>
    </source>
</reference>
<dbReference type="AlphaFoldDB" id="A0AAQ3NTG2"/>
<dbReference type="PANTHER" id="PTHR48063:SF63">
    <property type="entry name" value="LEUCINE-RICH RECEPTOR-LIKE KINASE FAMILY PROTEIN"/>
    <property type="match status" value="1"/>
</dbReference>
<keyword evidence="8" id="KW-0675">Receptor</keyword>
<evidence type="ECO:0000256" key="9">
    <source>
        <dbReference type="ARBA" id="ARBA00023180"/>
    </source>
</evidence>
<evidence type="ECO:0000256" key="5">
    <source>
        <dbReference type="ARBA" id="ARBA00022737"/>
    </source>
</evidence>
<evidence type="ECO:0000313" key="13">
    <source>
        <dbReference type="Proteomes" id="UP001374535"/>
    </source>
</evidence>
<evidence type="ECO:0000256" key="7">
    <source>
        <dbReference type="ARBA" id="ARBA00023136"/>
    </source>
</evidence>
<dbReference type="Gene3D" id="3.80.10.10">
    <property type="entry name" value="Ribonuclease Inhibitor"/>
    <property type="match status" value="1"/>
</dbReference>
<dbReference type="SUPFAM" id="SSF52058">
    <property type="entry name" value="L domain-like"/>
    <property type="match status" value="1"/>
</dbReference>
<evidence type="ECO:0000259" key="11">
    <source>
        <dbReference type="Pfam" id="PF08263"/>
    </source>
</evidence>
<dbReference type="Pfam" id="PF08263">
    <property type="entry name" value="LRRNT_2"/>
    <property type="match status" value="1"/>
</dbReference>
<dbReference type="InterPro" id="IPR032675">
    <property type="entry name" value="LRR_dom_sf"/>
</dbReference>
<evidence type="ECO:0000256" key="1">
    <source>
        <dbReference type="ARBA" id="ARBA00004479"/>
    </source>
</evidence>
<keyword evidence="13" id="KW-1185">Reference proteome</keyword>
<feature type="domain" description="Leucine-rich repeat-containing N-terminal plant-type" evidence="11">
    <location>
        <begin position="29"/>
        <end position="67"/>
    </location>
</feature>
<feature type="chain" id="PRO_5042919993" description="Leucine-rich repeat-containing N-terminal plant-type domain-containing protein" evidence="10">
    <location>
        <begin position="22"/>
        <end position="158"/>
    </location>
</feature>